<name>A0A399D4E5_9BACT</name>
<accession>A0A399D4E5</accession>
<organism evidence="1 2">
    <name type="scientific">Mariniphaga sediminis</name>
    <dbReference type="NCBI Taxonomy" id="1628158"/>
    <lineage>
        <taxon>Bacteria</taxon>
        <taxon>Pseudomonadati</taxon>
        <taxon>Bacteroidota</taxon>
        <taxon>Bacteroidia</taxon>
        <taxon>Marinilabiliales</taxon>
        <taxon>Prolixibacteraceae</taxon>
        <taxon>Mariniphaga</taxon>
    </lineage>
</organism>
<dbReference type="Proteomes" id="UP000266441">
    <property type="component" value="Unassembled WGS sequence"/>
</dbReference>
<comment type="caution">
    <text evidence="1">The sequence shown here is derived from an EMBL/GenBank/DDBJ whole genome shotgun (WGS) entry which is preliminary data.</text>
</comment>
<gene>
    <name evidence="1" type="ORF">D1164_05060</name>
</gene>
<reference evidence="1 2" key="1">
    <citation type="journal article" date="2015" name="Int. J. Syst. Evol. Microbiol.">
        <title>Mariniphaga sediminis sp. nov., isolated from coastal sediment.</title>
        <authorList>
            <person name="Wang F.Q."/>
            <person name="Shen Q.Y."/>
            <person name="Chen G.J."/>
            <person name="Du Z.J."/>
        </authorList>
    </citation>
    <scope>NUCLEOTIDE SEQUENCE [LARGE SCALE GENOMIC DNA]</scope>
    <source>
        <strain evidence="1 2">SY21</strain>
    </source>
</reference>
<evidence type="ECO:0000313" key="2">
    <source>
        <dbReference type="Proteomes" id="UP000266441"/>
    </source>
</evidence>
<sequence>MKKMAMLFVGLLFIGGMVNGQEITIKEVFGGQQFYQNGKKLTMGQLVKTMEGNELAYNEIKKAQSTYTLGAIVSGAGGFMIGYPLGTALAGGDPNWVLAGIGAGLAVVSIPIAKKYNKQSQSAVKLYNEGLKKETGFVKPELYFGSTENGIGFRLYF</sequence>
<protein>
    <submittedName>
        <fullName evidence="1">Uncharacterized protein</fullName>
    </submittedName>
</protein>
<keyword evidence="2" id="KW-1185">Reference proteome</keyword>
<dbReference type="AlphaFoldDB" id="A0A399D4E5"/>
<dbReference type="EMBL" id="QWET01000003">
    <property type="protein sequence ID" value="RIH66283.1"/>
    <property type="molecule type" value="Genomic_DNA"/>
</dbReference>
<proteinExistence type="predicted"/>
<evidence type="ECO:0000313" key="1">
    <source>
        <dbReference type="EMBL" id="RIH66283.1"/>
    </source>
</evidence>